<dbReference type="HAMAP" id="MF_01186">
    <property type="entry name" value="LPS_assembly_LptE"/>
    <property type="match status" value="1"/>
</dbReference>
<dbReference type="GO" id="GO:0009279">
    <property type="term" value="C:cell outer membrane"/>
    <property type="evidence" value="ECO:0007669"/>
    <property type="project" value="UniProtKB-SubCell"/>
</dbReference>
<proteinExistence type="inferred from homology"/>
<dbReference type="InterPro" id="IPR007485">
    <property type="entry name" value="LPS_assembly_LptE"/>
</dbReference>
<keyword evidence="8" id="KW-1185">Reference proteome</keyword>
<sequence length="179" mass="19464">MSALLRAGLVLVLVAALAACGFQLRGSSEWPETLNPVQITGINARDSLYRELAVTLGSSGVDVVRQRPEGQGAILEIRSVNDQRRTLSVTEAARVSEYELVRTVDARLRPVDGEAVDLGPLRASRIYLFDGTAVLSRGERESTLREAMDRDIVSQLQRRIAALIEPDGSLREAAEDPAP</sequence>
<dbReference type="Pfam" id="PF04390">
    <property type="entry name" value="LptE"/>
    <property type="match status" value="1"/>
</dbReference>
<evidence type="ECO:0000313" key="8">
    <source>
        <dbReference type="Proteomes" id="UP000064201"/>
    </source>
</evidence>
<keyword evidence="1 6" id="KW-0732">Signal</keyword>
<evidence type="ECO:0000256" key="2">
    <source>
        <dbReference type="ARBA" id="ARBA00023136"/>
    </source>
</evidence>
<gene>
    <name evidence="6" type="primary">lptE</name>
    <name evidence="7" type="ORF">TVD_02545</name>
</gene>
<organism evidence="7 8">
    <name type="scientific">Thioalkalivibrio versutus</name>
    <dbReference type="NCBI Taxonomy" id="106634"/>
    <lineage>
        <taxon>Bacteria</taxon>
        <taxon>Pseudomonadati</taxon>
        <taxon>Pseudomonadota</taxon>
        <taxon>Gammaproteobacteria</taxon>
        <taxon>Chromatiales</taxon>
        <taxon>Ectothiorhodospiraceae</taxon>
        <taxon>Thioalkalivibrio</taxon>
    </lineage>
</organism>
<protein>
    <recommendedName>
        <fullName evidence="6">LPS-assembly lipoprotein LptE</fullName>
    </recommendedName>
</protein>
<dbReference type="RefSeq" id="WP_047250725.1">
    <property type="nucleotide sequence ID" value="NZ_CP011367.1"/>
</dbReference>
<name>A0A0G3G635_9GAMM</name>
<dbReference type="AlphaFoldDB" id="A0A0G3G635"/>
<dbReference type="STRING" id="106634.TVD_02545"/>
<dbReference type="PANTHER" id="PTHR38098">
    <property type="entry name" value="LPS-ASSEMBLY LIPOPROTEIN LPTE"/>
    <property type="match status" value="1"/>
</dbReference>
<evidence type="ECO:0000256" key="5">
    <source>
        <dbReference type="ARBA" id="ARBA00023288"/>
    </source>
</evidence>
<evidence type="ECO:0000256" key="3">
    <source>
        <dbReference type="ARBA" id="ARBA00023139"/>
    </source>
</evidence>
<dbReference type="OrthoDB" id="7349153at2"/>
<evidence type="ECO:0000256" key="4">
    <source>
        <dbReference type="ARBA" id="ARBA00023237"/>
    </source>
</evidence>
<comment type="function">
    <text evidence="6">Together with LptD, is involved in the assembly of lipopolysaccharide (LPS) at the surface of the outer membrane. Required for the proper assembly of LptD. Binds LPS and may serve as the LPS recognition site at the outer membrane.</text>
</comment>
<keyword evidence="4 6" id="KW-0998">Cell outer membrane</keyword>
<dbReference type="Gene3D" id="3.30.160.150">
    <property type="entry name" value="Lipoprotein like domain"/>
    <property type="match status" value="1"/>
</dbReference>
<comment type="similarity">
    <text evidence="6">Belongs to the LptE lipoprotein family.</text>
</comment>
<dbReference type="PANTHER" id="PTHR38098:SF1">
    <property type="entry name" value="LPS-ASSEMBLY LIPOPROTEIN LPTE"/>
    <property type="match status" value="1"/>
</dbReference>
<accession>A0A0G3G635</accession>
<keyword evidence="5 6" id="KW-0449">Lipoprotein</keyword>
<dbReference type="GO" id="GO:0015920">
    <property type="term" value="P:lipopolysaccharide transport"/>
    <property type="evidence" value="ECO:0007669"/>
    <property type="project" value="TreeGrafter"/>
</dbReference>
<evidence type="ECO:0000256" key="1">
    <source>
        <dbReference type="ARBA" id="ARBA00022729"/>
    </source>
</evidence>
<dbReference type="PATRIC" id="fig|106634.4.peg.513"/>
<keyword evidence="3 6" id="KW-0564">Palmitate</keyword>
<dbReference type="EMBL" id="CP011367">
    <property type="protein sequence ID" value="AKJ94321.1"/>
    <property type="molecule type" value="Genomic_DNA"/>
</dbReference>
<dbReference type="GO" id="GO:0043165">
    <property type="term" value="P:Gram-negative-bacterium-type cell outer membrane assembly"/>
    <property type="evidence" value="ECO:0007669"/>
    <property type="project" value="UniProtKB-UniRule"/>
</dbReference>
<comment type="subcellular location">
    <subcellularLocation>
        <location evidence="6">Cell outer membrane</location>
        <topology evidence="6">Lipid-anchor</topology>
    </subcellularLocation>
</comment>
<dbReference type="KEGG" id="tvr:TVD_02545"/>
<evidence type="ECO:0000313" key="7">
    <source>
        <dbReference type="EMBL" id="AKJ94321.1"/>
    </source>
</evidence>
<keyword evidence="2 6" id="KW-0472">Membrane</keyword>
<dbReference type="GO" id="GO:1990351">
    <property type="term" value="C:transporter complex"/>
    <property type="evidence" value="ECO:0007669"/>
    <property type="project" value="TreeGrafter"/>
</dbReference>
<evidence type="ECO:0000256" key="6">
    <source>
        <dbReference type="HAMAP-Rule" id="MF_01186"/>
    </source>
</evidence>
<comment type="subunit">
    <text evidence="6">Component of the lipopolysaccharide transport and assembly complex. Interacts with LptD.</text>
</comment>
<dbReference type="GO" id="GO:0001530">
    <property type="term" value="F:lipopolysaccharide binding"/>
    <property type="evidence" value="ECO:0007669"/>
    <property type="project" value="TreeGrafter"/>
</dbReference>
<reference evidence="7 8" key="1">
    <citation type="submission" date="2015-04" db="EMBL/GenBank/DDBJ databases">
        <title>Complete Sequence for the Genome of the Thioalkalivibrio versutus D301.</title>
        <authorList>
            <person name="Mu T."/>
            <person name="Zhou J."/>
            <person name="Xu X."/>
        </authorList>
    </citation>
    <scope>NUCLEOTIDE SEQUENCE [LARGE SCALE GENOMIC DNA]</scope>
    <source>
        <strain evidence="7 8">D301</strain>
    </source>
</reference>
<dbReference type="Proteomes" id="UP000064201">
    <property type="component" value="Chromosome"/>
</dbReference>
<dbReference type="PROSITE" id="PS51257">
    <property type="entry name" value="PROKAR_LIPOPROTEIN"/>
    <property type="match status" value="1"/>
</dbReference>